<dbReference type="EMBL" id="BK014672">
    <property type="protein sequence ID" value="DAD67245.1"/>
    <property type="molecule type" value="Genomic_DNA"/>
</dbReference>
<protein>
    <submittedName>
        <fullName evidence="1">Uncharacterized protein</fullName>
    </submittedName>
</protein>
<evidence type="ECO:0000313" key="1">
    <source>
        <dbReference type="EMBL" id="DAD67245.1"/>
    </source>
</evidence>
<reference evidence="1" key="1">
    <citation type="journal article" date="2021" name="Proc. Natl. Acad. Sci. U.S.A.">
        <title>A Catalog of Tens of Thousands of Viruses from Human Metagenomes Reveals Hidden Associations with Chronic Diseases.</title>
        <authorList>
            <person name="Tisza M.J."/>
            <person name="Buck C.B."/>
        </authorList>
    </citation>
    <scope>NUCLEOTIDE SEQUENCE</scope>
    <source>
        <strain evidence="1">CtXOZ1</strain>
    </source>
</reference>
<sequence length="173" mass="19448">MSDFDVTICTVTRGQYMAMLNEFRTINPNLRDRVDDPPGEDDDIEYIALVGKFKWEPWPGLFGPNPIDNFRVGAAWVNTATGYIGGVFKTNLPADVQVAPFLLDALKALGGTWLECFDGKLRETYAKQGFATAARSPFNREYAPETWNYKTEGEPDYLVMALPDSTAWENYNA</sequence>
<accession>A0A8S5LB71</accession>
<organism evidence="1">
    <name type="scientific">Siphoviridae sp. ctXOZ1</name>
    <dbReference type="NCBI Taxonomy" id="2823585"/>
    <lineage>
        <taxon>Viruses</taxon>
        <taxon>Duplodnaviria</taxon>
        <taxon>Heunggongvirae</taxon>
        <taxon>Uroviricota</taxon>
        <taxon>Caudoviricetes</taxon>
    </lineage>
</organism>
<proteinExistence type="predicted"/>
<name>A0A8S5LB71_9CAUD</name>